<feature type="domain" description="ZZ-type" evidence="5">
    <location>
        <begin position="296"/>
        <end position="322"/>
    </location>
</feature>
<sequence>MATTVVKVHCANGEIYRLTLSEEPSFPAILKLVSKGCPDAKLGEGGAFLKYEDDEGDSCTLAESTFADFLELQKSKNSRVLKLKVELPKAKDSEQPEAKRREVAEADPPSANAPPVAAGPQGPPPGLEEASDCGPGAWGPGGNGGGPKRLLNALRMLQVEQLLTEPMFASLAVQWLPLLTQRVARKVDKINHMARDGLSRKVKDVLRGLQEKAAATPGLEPYAKQIAEGLAGNHRLGEAMLEMLKALRGLSFEVQTGFCERLAESLLPNLEELAKLVTGDECPGYVGWQPDTGVQCQNCKNPIAGPRFTCSACPSYDLCGNCYPQKNQLHGECPGCRKDFQCTIFPGKGKGKGCEKREKGCDRKGMGKGPRQRFCQGGWPLFLNHMNSMENLWKSQIGGIPSPFDPIPSALFNALGVAEGQDCTWPFPKGFGKGCQSVSSSNELGQESQSEKQAASLRETLQNVPKEQQDLVLDTLRGVQLPISGWP</sequence>
<proteinExistence type="predicted"/>
<dbReference type="AlphaFoldDB" id="A0AA36JK73"/>
<dbReference type="CDD" id="cd02340">
    <property type="entry name" value="ZZ_NBR1_like"/>
    <property type="match status" value="1"/>
</dbReference>
<feature type="region of interest" description="Disordered" evidence="4">
    <location>
        <begin position="89"/>
        <end position="144"/>
    </location>
</feature>
<evidence type="ECO:0000313" key="6">
    <source>
        <dbReference type="EMBL" id="CAJ1407748.1"/>
    </source>
</evidence>
<evidence type="ECO:0000256" key="2">
    <source>
        <dbReference type="ARBA" id="ARBA00022771"/>
    </source>
</evidence>
<dbReference type="Gene3D" id="3.30.60.90">
    <property type="match status" value="1"/>
</dbReference>
<keyword evidence="1" id="KW-0479">Metal-binding</keyword>
<keyword evidence="2" id="KW-0863">Zinc-finger</keyword>
<accession>A0AA36JK73</accession>
<protein>
    <recommendedName>
        <fullName evidence="5">ZZ-type domain-containing protein</fullName>
    </recommendedName>
</protein>
<gene>
    <name evidence="6" type="ORF">EVOR1521_LOCUS29366</name>
</gene>
<dbReference type="SMART" id="SM00291">
    <property type="entry name" value="ZnF_ZZ"/>
    <property type="match status" value="1"/>
</dbReference>
<name>A0AA36JK73_9DINO</name>
<organism evidence="6 7">
    <name type="scientific">Effrenium voratum</name>
    <dbReference type="NCBI Taxonomy" id="2562239"/>
    <lineage>
        <taxon>Eukaryota</taxon>
        <taxon>Sar</taxon>
        <taxon>Alveolata</taxon>
        <taxon>Dinophyceae</taxon>
        <taxon>Suessiales</taxon>
        <taxon>Symbiodiniaceae</taxon>
        <taxon>Effrenium</taxon>
    </lineage>
</organism>
<dbReference type="InterPro" id="IPR043145">
    <property type="entry name" value="Znf_ZZ_sf"/>
</dbReference>
<dbReference type="Proteomes" id="UP001178507">
    <property type="component" value="Unassembled WGS sequence"/>
</dbReference>
<dbReference type="EMBL" id="CAUJNA010003687">
    <property type="protein sequence ID" value="CAJ1407748.1"/>
    <property type="molecule type" value="Genomic_DNA"/>
</dbReference>
<evidence type="ECO:0000313" key="7">
    <source>
        <dbReference type="Proteomes" id="UP001178507"/>
    </source>
</evidence>
<dbReference type="InterPro" id="IPR000433">
    <property type="entry name" value="Znf_ZZ"/>
</dbReference>
<dbReference type="GO" id="GO:0008270">
    <property type="term" value="F:zinc ion binding"/>
    <property type="evidence" value="ECO:0007669"/>
    <property type="project" value="UniProtKB-KW"/>
</dbReference>
<evidence type="ECO:0000259" key="5">
    <source>
        <dbReference type="PROSITE" id="PS01357"/>
    </source>
</evidence>
<evidence type="ECO:0000256" key="3">
    <source>
        <dbReference type="ARBA" id="ARBA00022833"/>
    </source>
</evidence>
<dbReference type="PROSITE" id="PS01357">
    <property type="entry name" value="ZF_ZZ_1"/>
    <property type="match status" value="1"/>
</dbReference>
<evidence type="ECO:0000256" key="1">
    <source>
        <dbReference type="ARBA" id="ARBA00022723"/>
    </source>
</evidence>
<dbReference type="Pfam" id="PF00569">
    <property type="entry name" value="ZZ"/>
    <property type="match status" value="1"/>
</dbReference>
<comment type="caution">
    <text evidence="6">The sequence shown here is derived from an EMBL/GenBank/DDBJ whole genome shotgun (WGS) entry which is preliminary data.</text>
</comment>
<feature type="compositionally biased region" description="Basic and acidic residues" evidence="4">
    <location>
        <begin position="89"/>
        <end position="104"/>
    </location>
</feature>
<dbReference type="SUPFAM" id="SSF57850">
    <property type="entry name" value="RING/U-box"/>
    <property type="match status" value="1"/>
</dbReference>
<keyword evidence="7" id="KW-1185">Reference proteome</keyword>
<keyword evidence="3" id="KW-0862">Zinc</keyword>
<dbReference type="SUPFAM" id="SSF54277">
    <property type="entry name" value="CAD &amp; PB1 domains"/>
    <property type="match status" value="1"/>
</dbReference>
<reference evidence="6" key="1">
    <citation type="submission" date="2023-08" db="EMBL/GenBank/DDBJ databases">
        <authorList>
            <person name="Chen Y."/>
            <person name="Shah S."/>
            <person name="Dougan E. K."/>
            <person name="Thang M."/>
            <person name="Chan C."/>
        </authorList>
    </citation>
    <scope>NUCLEOTIDE SEQUENCE</scope>
</reference>
<evidence type="ECO:0000256" key="4">
    <source>
        <dbReference type="SAM" id="MobiDB-lite"/>
    </source>
</evidence>